<feature type="domain" description="F-box" evidence="1">
    <location>
        <begin position="380"/>
        <end position="430"/>
    </location>
</feature>
<gene>
    <name evidence="2" type="ORF">Lste_2169</name>
</gene>
<evidence type="ECO:0000313" key="2">
    <source>
        <dbReference type="EMBL" id="KTD69011.1"/>
    </source>
</evidence>
<accession>A0A0W0ZJW3</accession>
<dbReference type="InterPro" id="IPR001810">
    <property type="entry name" value="F-box_dom"/>
</dbReference>
<dbReference type="InterPro" id="IPR011009">
    <property type="entry name" value="Kinase-like_dom_sf"/>
</dbReference>
<sequence>MFFSYQLPLSVVNNITRFLDKDSKAQLSKVNRAWNNFPFESQNLRVNCDDEVPVDQLMPHLLKVLSKKTDSVSIVRLTAGCSPWAASYKVNTGKECFVIRQINHGSERHHEILASLFFSEAGVAPKIEYFDFASGIFIMRFVDNDPNLLRSLNTNQLEDLAAKLRKIHNGPKLKRPTEVESSTLIFLRRSQLEAMIQKYSEFYLLAYALEQLDYFATLTREDDLCHNDINPNNLLVQQDNIFFIDWECAGVNDALLDLATIVSTLRLSSSQSDFLLEKYIGQKPSEEQMKHFHLMKQLALLRFAISFAANIKNPEQVRMMEIKSIPAFNQYRPDQHGVVDRGSDAGRYFISIMLIKQAMLTINEYHFRQIVLLEHAPRAQLHYLPLPHIVWNKIFNQLSPIELAKLKLVSRDWAAMVRSLQSQEQTFTQSSVMALAKSEDIGRRLWNALVCFMPKPRGTLGLLSGGLSPFCQNFFLDTGLHKFVIKVVANGDVSFIPECVVNSLASQQGVGPLVERIDFANRVQISEFVENDMSWLIQRKPSHLAELAAVLRTFHSAQPRITRFFKKDKFDEMVDTVLRQSETMPFLAEFKWAISLIRQIDPVLRKDIKQVICHFDINPWNILYSAKRHQFKLIDWEFTRVGQPLIDVATIANFLRLNPIEEAFFLMAYINQGVSLRDEATYQLAKLYAYLRYAICSVAINGDTSYTIDPSIVESLPRFSEFNPKLLKIDKNTAEGRYYIAKMFLKSADTLLKEVNFVEQLRIFRGTGTQEILDIPQVPLLEDVSSNGQNSTPF</sequence>
<dbReference type="InterPro" id="IPR002575">
    <property type="entry name" value="Aminoglycoside_PTrfase"/>
</dbReference>
<dbReference type="Pfam" id="PF00646">
    <property type="entry name" value="F-box"/>
    <property type="match status" value="1"/>
</dbReference>
<dbReference type="GO" id="GO:0016301">
    <property type="term" value="F:kinase activity"/>
    <property type="evidence" value="ECO:0007669"/>
    <property type="project" value="UniProtKB-KW"/>
</dbReference>
<dbReference type="STRING" id="947033.Lste_2169"/>
<dbReference type="InterPro" id="IPR052077">
    <property type="entry name" value="CcrZ_PhaseVar_Mediator"/>
</dbReference>
<dbReference type="PANTHER" id="PTHR40086:SF1">
    <property type="entry name" value="CELL CYCLE REGULATOR CCRZ"/>
    <property type="match status" value="1"/>
</dbReference>
<dbReference type="SMART" id="SM00256">
    <property type="entry name" value="FBOX"/>
    <property type="match status" value="2"/>
</dbReference>
<dbReference type="GeneID" id="93291367"/>
<keyword evidence="2" id="KW-0808">Transferase</keyword>
<dbReference type="PANTHER" id="PTHR40086">
    <property type="entry name" value="PHOSPHOTRANSFERASE YTMP-RELATED"/>
    <property type="match status" value="1"/>
</dbReference>
<dbReference type="RefSeq" id="WP_019349504.1">
    <property type="nucleotide sequence ID" value="NZ_LNYY01000019.1"/>
</dbReference>
<reference evidence="2 3" key="1">
    <citation type="submission" date="2015-11" db="EMBL/GenBank/DDBJ databases">
        <title>Genomic analysis of 38 Legionella species identifies large and diverse effector repertoires.</title>
        <authorList>
            <person name="Burstein D."/>
            <person name="Amaro F."/>
            <person name="Zusman T."/>
            <person name="Lifshitz Z."/>
            <person name="Cohen O."/>
            <person name="Gilbert J.A."/>
            <person name="Pupko T."/>
            <person name="Shuman H.A."/>
            <person name="Segal G."/>
        </authorList>
    </citation>
    <scope>NUCLEOTIDE SEQUENCE [LARGE SCALE GENOMIC DNA]</scope>
    <source>
        <strain evidence="2 3">IMVS3376</strain>
    </source>
</reference>
<dbReference type="SUPFAM" id="SSF56112">
    <property type="entry name" value="Protein kinase-like (PK-like)"/>
    <property type="match status" value="2"/>
</dbReference>
<evidence type="ECO:0000259" key="1">
    <source>
        <dbReference type="PROSITE" id="PS50181"/>
    </source>
</evidence>
<dbReference type="OrthoDB" id="179763at2"/>
<dbReference type="Gene3D" id="3.90.1200.10">
    <property type="match status" value="2"/>
</dbReference>
<dbReference type="EMBL" id="LNYY01000019">
    <property type="protein sequence ID" value="KTD69011.1"/>
    <property type="molecule type" value="Genomic_DNA"/>
</dbReference>
<dbReference type="AlphaFoldDB" id="A0A0W0ZJW3"/>
<dbReference type="PATRIC" id="fig|947033.5.peg.2297"/>
<evidence type="ECO:0000313" key="3">
    <source>
        <dbReference type="Proteomes" id="UP000054926"/>
    </source>
</evidence>
<dbReference type="CDD" id="cd05151">
    <property type="entry name" value="ChoK-like"/>
    <property type="match status" value="1"/>
</dbReference>
<name>A0A0W0ZJW3_9GAMM</name>
<dbReference type="PROSITE" id="PS50181">
    <property type="entry name" value="FBOX"/>
    <property type="match status" value="1"/>
</dbReference>
<protein>
    <submittedName>
        <fullName evidence="2">Choline kinase</fullName>
    </submittedName>
</protein>
<keyword evidence="2" id="KW-0418">Kinase</keyword>
<proteinExistence type="predicted"/>
<dbReference type="Pfam" id="PF01636">
    <property type="entry name" value="APH"/>
    <property type="match status" value="2"/>
</dbReference>
<comment type="caution">
    <text evidence="2">The sequence shown here is derived from an EMBL/GenBank/DDBJ whole genome shotgun (WGS) entry which is preliminary data.</text>
</comment>
<keyword evidence="3" id="KW-1185">Reference proteome</keyword>
<dbReference type="Proteomes" id="UP000054926">
    <property type="component" value="Unassembled WGS sequence"/>
</dbReference>
<dbReference type="Gene3D" id="3.30.200.20">
    <property type="entry name" value="Phosphorylase Kinase, domain 1"/>
    <property type="match status" value="1"/>
</dbReference>
<organism evidence="2 3">
    <name type="scientific">Legionella steelei</name>
    <dbReference type="NCBI Taxonomy" id="947033"/>
    <lineage>
        <taxon>Bacteria</taxon>
        <taxon>Pseudomonadati</taxon>
        <taxon>Pseudomonadota</taxon>
        <taxon>Gammaproteobacteria</taxon>
        <taxon>Legionellales</taxon>
        <taxon>Legionellaceae</taxon>
        <taxon>Legionella</taxon>
    </lineage>
</organism>